<organism evidence="2 3">
    <name type="scientific">Dictyostelium discoideum</name>
    <name type="common">Social amoeba</name>
    <dbReference type="NCBI Taxonomy" id="44689"/>
    <lineage>
        <taxon>Eukaryota</taxon>
        <taxon>Amoebozoa</taxon>
        <taxon>Evosea</taxon>
        <taxon>Eumycetozoa</taxon>
        <taxon>Dictyostelia</taxon>
        <taxon>Dictyosteliales</taxon>
        <taxon>Dictyosteliaceae</taxon>
        <taxon>Dictyostelium</taxon>
    </lineage>
</organism>
<dbReference type="OMA" id="TNCIVIV"/>
<name>Q55CE8_DICDI</name>
<reference evidence="2 3" key="1">
    <citation type="journal article" date="2005" name="Nature">
        <title>The genome of the social amoeba Dictyostelium discoideum.</title>
        <authorList>
            <consortium name="The Dictyostelium discoideum Sequencing Consortium"/>
            <person name="Eichinger L."/>
            <person name="Pachebat J.A."/>
            <person name="Glockner G."/>
            <person name="Rajandream M.A."/>
            <person name="Sucgang R."/>
            <person name="Berriman M."/>
            <person name="Song J."/>
            <person name="Olsen R."/>
            <person name="Szafranski K."/>
            <person name="Xu Q."/>
            <person name="Tunggal B."/>
            <person name="Kummerfeld S."/>
            <person name="Madera M."/>
            <person name="Konfortov B.A."/>
            <person name="Rivero F."/>
            <person name="Bankier A.T."/>
            <person name="Lehmann R."/>
            <person name="Hamlin N."/>
            <person name="Davies R."/>
            <person name="Gaudet P."/>
            <person name="Fey P."/>
            <person name="Pilcher K."/>
            <person name="Chen G."/>
            <person name="Saunders D."/>
            <person name="Sodergren E."/>
            <person name="Davis P."/>
            <person name="Kerhornou A."/>
            <person name="Nie X."/>
            <person name="Hall N."/>
            <person name="Anjard C."/>
            <person name="Hemphill L."/>
            <person name="Bason N."/>
            <person name="Farbrother P."/>
            <person name="Desany B."/>
            <person name="Just E."/>
            <person name="Morio T."/>
            <person name="Rost R."/>
            <person name="Churcher C."/>
            <person name="Cooper J."/>
            <person name="Haydock S."/>
            <person name="van Driessche N."/>
            <person name="Cronin A."/>
            <person name="Goodhead I."/>
            <person name="Muzny D."/>
            <person name="Mourier T."/>
            <person name="Pain A."/>
            <person name="Lu M."/>
            <person name="Harper D."/>
            <person name="Lindsay R."/>
            <person name="Hauser H."/>
            <person name="James K."/>
            <person name="Quiles M."/>
            <person name="Madan Babu M."/>
            <person name="Saito T."/>
            <person name="Buchrieser C."/>
            <person name="Wardroper A."/>
            <person name="Felder M."/>
            <person name="Thangavelu M."/>
            <person name="Johnson D."/>
            <person name="Knights A."/>
            <person name="Loulseged H."/>
            <person name="Mungall K."/>
            <person name="Oliver K."/>
            <person name="Price C."/>
            <person name="Quail M.A."/>
            <person name="Urushihara H."/>
            <person name="Hernandez J."/>
            <person name="Rabbinowitsch E."/>
            <person name="Steffen D."/>
            <person name="Sanders M."/>
            <person name="Ma J."/>
            <person name="Kohara Y."/>
            <person name="Sharp S."/>
            <person name="Simmonds M."/>
            <person name="Spiegler S."/>
            <person name="Tivey A."/>
            <person name="Sugano S."/>
            <person name="White B."/>
            <person name="Walker D."/>
            <person name="Woodward J."/>
            <person name="Winckler T."/>
            <person name="Tanaka Y."/>
            <person name="Shaulsky G."/>
            <person name="Schleicher M."/>
            <person name="Weinstock G."/>
            <person name="Rosenthal A."/>
            <person name="Cox E.C."/>
            <person name="Chisholm R.L."/>
            <person name="Gibbs R."/>
            <person name="Loomis W.F."/>
            <person name="Platzer M."/>
            <person name="Kay R.R."/>
            <person name="Williams J."/>
            <person name="Dear P.H."/>
            <person name="Noegel A.A."/>
            <person name="Barrell B."/>
            <person name="Kuspa A."/>
        </authorList>
    </citation>
    <scope>NUCLEOTIDE SEQUENCE [LARGE SCALE GENOMIC DNA]</scope>
    <source>
        <strain evidence="2 3">AX4</strain>
    </source>
</reference>
<evidence type="ECO:0000313" key="3">
    <source>
        <dbReference type="Proteomes" id="UP000002195"/>
    </source>
</evidence>
<comment type="caution">
    <text evidence="2">The sequence shown here is derived from an EMBL/GenBank/DDBJ whole genome shotgun (WGS) entry which is preliminary data.</text>
</comment>
<dbReference type="KEGG" id="ddi:DDB_G0270090"/>
<dbReference type="PaxDb" id="44689-DDB0190796"/>
<dbReference type="dictyBase" id="DDB_G0270090"/>
<dbReference type="eggNOG" id="ENOG502RIHB">
    <property type="taxonomic scope" value="Eukaryota"/>
</dbReference>
<accession>Q55CE8</accession>
<evidence type="ECO:0000313" key="2">
    <source>
        <dbReference type="EMBL" id="EAL72395.1"/>
    </source>
</evidence>
<dbReference type="GeneID" id="8617497"/>
<dbReference type="Proteomes" id="UP000002195">
    <property type="component" value="Unassembled WGS sequence"/>
</dbReference>
<dbReference type="PhylomeDB" id="Q55CE8"/>
<evidence type="ECO:0000256" key="1">
    <source>
        <dbReference type="SAM" id="Coils"/>
    </source>
</evidence>
<dbReference type="EMBL" id="AAFI02000005">
    <property type="protein sequence ID" value="EAL72395.1"/>
    <property type="molecule type" value="Genomic_DNA"/>
</dbReference>
<dbReference type="AlphaFoldDB" id="Q55CE8"/>
<proteinExistence type="predicted"/>
<dbReference type="VEuPathDB" id="AmoebaDB:DDB_G0270090"/>
<gene>
    <name evidence="2" type="ORF">DDB_G0270090</name>
</gene>
<dbReference type="RefSeq" id="XP_646533.1">
    <property type="nucleotide sequence ID" value="XM_641441.1"/>
</dbReference>
<sequence>MDNAEKEKILAKLNKINSIIEERISITSDEIEKQKVLIEQDKNNLKSLTQEIVYNEQESIQIGKEKDKLLEELAHMESQMKDFQNEIVSNKNEIQHLIAQIEAQRPNETLNILNHIFNPIGALIGDLINSLINNIRELEIRIGYLVNELNQKSQALNQFQYKREEMDRVLSKVDHIKNDLEEKRYVLEKQLNWLGIQKTKDENLKLQLELLKSQCQLLIDDTNQGKELLDVGINLVLEIEEKLKSLFSSNNIPLYLI</sequence>
<feature type="coiled-coil region" evidence="1">
    <location>
        <begin position="31"/>
        <end position="100"/>
    </location>
</feature>
<keyword evidence="3" id="KW-1185">Reference proteome</keyword>
<dbReference type="InParanoid" id="Q55CE8"/>
<dbReference type="HOGENOM" id="CLU_1083490_0_0_1"/>
<protein>
    <submittedName>
        <fullName evidence="2">Uncharacterized protein</fullName>
    </submittedName>
</protein>
<dbReference type="SMR" id="Q55CE8"/>
<keyword evidence="1" id="KW-0175">Coiled coil</keyword>
<dbReference type="FunCoup" id="Q55CE8">
    <property type="interactions" value="2"/>
</dbReference>